<protein>
    <submittedName>
        <fullName evidence="3">GfdT</fullName>
    </submittedName>
</protein>
<dbReference type="PANTHER" id="PTHR40252:SF2">
    <property type="entry name" value="BLR0328 PROTEIN"/>
    <property type="match status" value="1"/>
</dbReference>
<evidence type="ECO:0000313" key="3">
    <source>
        <dbReference type="EMBL" id="RWY41461.1"/>
    </source>
</evidence>
<accession>A0A444MBV4</accession>
<dbReference type="AlphaFoldDB" id="A0A444MBV4"/>
<name>A0A444MBV4_9RHOB</name>
<proteinExistence type="predicted"/>
<feature type="domain" description="FIST" evidence="1">
    <location>
        <begin position="35"/>
        <end position="233"/>
    </location>
</feature>
<dbReference type="SMART" id="SM00897">
    <property type="entry name" value="FIST"/>
    <property type="match status" value="1"/>
</dbReference>
<reference evidence="3 4" key="1">
    <citation type="journal article" date="2015" name="Int. J. Syst. Evol. Microbiol.">
        <title>Gemmobacter intermedius sp. nov., isolated from a white stork (Ciconia ciconia).</title>
        <authorList>
            <person name="Kampfer P."/>
            <person name="Jerzak L."/>
            <person name="Wilharm G."/>
            <person name="Golke J."/>
            <person name="Busse H.J."/>
            <person name="Glaeser S.P."/>
        </authorList>
    </citation>
    <scope>NUCLEOTIDE SEQUENCE [LARGE SCALE GENOMIC DNA]</scope>
    <source>
        <strain evidence="3 4">119/4</strain>
    </source>
</reference>
<evidence type="ECO:0000259" key="2">
    <source>
        <dbReference type="SMART" id="SM01204"/>
    </source>
</evidence>
<dbReference type="EMBL" id="SBLC01000011">
    <property type="protein sequence ID" value="RWY41461.1"/>
    <property type="molecule type" value="Genomic_DNA"/>
</dbReference>
<evidence type="ECO:0000313" key="4">
    <source>
        <dbReference type="Proteomes" id="UP000287168"/>
    </source>
</evidence>
<sequence>MTVKTTEYFPPLTLALGGGPAEVVTSALPALRRCRPSLVLIFCPRGADVREICAGISAPLGPECLVLACSSAGGFAYGGYDDEKTILIAFPAQNFRAGAVWLENLTQTPVMEWMRALRPLERLDGAQEFPNHFGVLLIDGASGHEELVTATCEAVIPSLMVVGGSAADGLRFGRTHLAMQGEEREVAAIFCRIATDFAIEEIILDHFTPEGERIVVTEGDPENRIIRELNAEPAALEYARLVGVAPEDLSPAVFAAHPLIETQGGRHFVRAIRGREGEEGLSLMSAIETGAILGIGRAESLAERLAARLNAMPPAEMVLGFDCVLRRLAVEQAGEEGRVAELYARHRVAGFSTYGEQHGGFHVNQTFVGLAFRAPESHAPLQGEGDGDARAHH</sequence>
<dbReference type="PANTHER" id="PTHR40252">
    <property type="entry name" value="BLR0328 PROTEIN"/>
    <property type="match status" value="1"/>
</dbReference>
<feature type="domain" description="FIST C-domain" evidence="2">
    <location>
        <begin position="234"/>
        <end position="360"/>
    </location>
</feature>
<organism evidence="3 4">
    <name type="scientific">Falsigemmobacter intermedius</name>
    <dbReference type="NCBI Taxonomy" id="1553448"/>
    <lineage>
        <taxon>Bacteria</taxon>
        <taxon>Pseudomonadati</taxon>
        <taxon>Pseudomonadota</taxon>
        <taxon>Alphaproteobacteria</taxon>
        <taxon>Rhodobacterales</taxon>
        <taxon>Paracoccaceae</taxon>
        <taxon>Falsigemmobacter</taxon>
    </lineage>
</organism>
<dbReference type="Pfam" id="PF10442">
    <property type="entry name" value="FIST_C"/>
    <property type="match status" value="1"/>
</dbReference>
<keyword evidence="4" id="KW-1185">Reference proteome</keyword>
<dbReference type="Pfam" id="PF08495">
    <property type="entry name" value="FIST"/>
    <property type="match status" value="1"/>
</dbReference>
<dbReference type="RefSeq" id="WP_128488614.1">
    <property type="nucleotide sequence ID" value="NZ_JBHLXB010000002.1"/>
</dbReference>
<comment type="caution">
    <text evidence="3">The sequence shown here is derived from an EMBL/GenBank/DDBJ whole genome shotgun (WGS) entry which is preliminary data.</text>
</comment>
<dbReference type="OrthoDB" id="9807948at2"/>
<dbReference type="Proteomes" id="UP000287168">
    <property type="component" value="Unassembled WGS sequence"/>
</dbReference>
<dbReference type="InterPro" id="IPR013702">
    <property type="entry name" value="FIST_domain_N"/>
</dbReference>
<evidence type="ECO:0000259" key="1">
    <source>
        <dbReference type="SMART" id="SM00897"/>
    </source>
</evidence>
<dbReference type="SMART" id="SM01204">
    <property type="entry name" value="FIST_C"/>
    <property type="match status" value="1"/>
</dbReference>
<gene>
    <name evidence="3" type="ORF">EP867_09785</name>
</gene>
<dbReference type="InterPro" id="IPR019494">
    <property type="entry name" value="FIST_C"/>
</dbReference>